<dbReference type="InterPro" id="IPR003702">
    <property type="entry name" value="ActCoA_hydro_N"/>
</dbReference>
<dbReference type="RefSeq" id="WP_013765651.1">
    <property type="nucleotide sequence ID" value="NC_015510.1"/>
</dbReference>
<sequence length="429" mass="46649">MSSKSYSPVSPQEAVSVIRSGDKIFIHTAAAAPQVLVQALADRGDELRGVQIYQLHTEGPAPYAAEQYVDSFHVHSLFTGANMREAVQAGRADFVPVFLSDIPRLFRRGVIPLDVAILHVSPPDVHGYVTLGVSVDTSLAAAQSAKVLIAEINPQMPRTQGDGSIHISRFDKVIEVNYPLPTMIIPEPNDIERRIGENIASMVDNGATLQMGIGAIPNAALAAMRNHRELGIHTEMFSDGIIPLVERGIITNEHKAKHPGHIVTGFLVGSQKLYDFVNDNPLVRVLDIEYVNDTSIIRKNPKATAINSAIEVDITGQVCADSIGSRIFSGVGGQMDFIRGAALSKGGKPIIALPSTTNKGISRITSMLKPGAGVVTTRAHVHYIVTEYGVAEMWGRSIQERAKAMIDIAHPDHREQLMKETFEIWKIRV</sequence>
<evidence type="ECO:0000313" key="6">
    <source>
        <dbReference type="Proteomes" id="UP000008461"/>
    </source>
</evidence>
<dbReference type="KEGG" id="hhy:Halhy_3250"/>
<dbReference type="OrthoDB" id="9801795at2"/>
<dbReference type="Pfam" id="PF13336">
    <property type="entry name" value="AcetylCoA_hyd_C"/>
    <property type="match status" value="1"/>
</dbReference>
<dbReference type="PANTHER" id="PTHR21432">
    <property type="entry name" value="ACETYL-COA HYDROLASE-RELATED"/>
    <property type="match status" value="1"/>
</dbReference>
<name>F4KS23_HALH1</name>
<reference evidence="5 6" key="1">
    <citation type="journal article" date="2011" name="Stand. Genomic Sci.">
        <title>Complete genome sequence of Haliscomenobacter hydrossis type strain (O).</title>
        <authorList>
            <consortium name="US DOE Joint Genome Institute (JGI-PGF)"/>
            <person name="Daligault H."/>
            <person name="Lapidus A."/>
            <person name="Zeytun A."/>
            <person name="Nolan M."/>
            <person name="Lucas S."/>
            <person name="Del Rio T.G."/>
            <person name="Tice H."/>
            <person name="Cheng J.F."/>
            <person name="Tapia R."/>
            <person name="Han C."/>
            <person name="Goodwin L."/>
            <person name="Pitluck S."/>
            <person name="Liolios K."/>
            <person name="Pagani I."/>
            <person name="Ivanova N."/>
            <person name="Huntemann M."/>
            <person name="Mavromatis K."/>
            <person name="Mikhailova N."/>
            <person name="Pati A."/>
            <person name="Chen A."/>
            <person name="Palaniappan K."/>
            <person name="Land M."/>
            <person name="Hauser L."/>
            <person name="Brambilla E.M."/>
            <person name="Rohde M."/>
            <person name="Verbarg S."/>
            <person name="Goker M."/>
            <person name="Bristow J."/>
            <person name="Eisen J.A."/>
            <person name="Markowitz V."/>
            <person name="Hugenholtz P."/>
            <person name="Kyrpides N.C."/>
            <person name="Klenk H.P."/>
            <person name="Woyke T."/>
        </authorList>
    </citation>
    <scope>NUCLEOTIDE SEQUENCE [LARGE SCALE GENOMIC DNA]</scope>
    <source>
        <strain evidence="6">ATCC 27775 / DSM 1100 / LMG 10767 / O</strain>
    </source>
</reference>
<accession>F4KS23</accession>
<dbReference type="GO" id="GO:0016787">
    <property type="term" value="F:hydrolase activity"/>
    <property type="evidence" value="ECO:0007669"/>
    <property type="project" value="UniProtKB-KW"/>
</dbReference>
<organism evidence="5 6">
    <name type="scientific">Haliscomenobacter hydrossis (strain ATCC 27775 / DSM 1100 / LMG 10767 / O)</name>
    <dbReference type="NCBI Taxonomy" id="760192"/>
    <lineage>
        <taxon>Bacteria</taxon>
        <taxon>Pseudomonadati</taxon>
        <taxon>Bacteroidota</taxon>
        <taxon>Saprospiria</taxon>
        <taxon>Saprospirales</taxon>
        <taxon>Haliscomenobacteraceae</taxon>
        <taxon>Haliscomenobacter</taxon>
    </lineage>
</organism>
<evidence type="ECO:0000256" key="1">
    <source>
        <dbReference type="ARBA" id="ARBA00009632"/>
    </source>
</evidence>
<dbReference type="Gene3D" id="3.40.1080.20">
    <property type="entry name" value="Acetyl-CoA hydrolase/transferase C-terminal domain"/>
    <property type="match status" value="1"/>
</dbReference>
<dbReference type="AlphaFoldDB" id="F4KS23"/>
<dbReference type="Gene3D" id="3.30.750.70">
    <property type="entry name" value="4-hydroxybutyrate coenzyme like domains"/>
    <property type="match status" value="1"/>
</dbReference>
<dbReference type="SUPFAM" id="SSF100950">
    <property type="entry name" value="NagB/RpiA/CoA transferase-like"/>
    <property type="match status" value="2"/>
</dbReference>
<dbReference type="EMBL" id="CP002691">
    <property type="protein sequence ID" value="AEE51110.1"/>
    <property type="molecule type" value="Genomic_DNA"/>
</dbReference>
<dbReference type="HOGENOM" id="CLU_030703_1_0_10"/>
<keyword evidence="2" id="KW-0808">Transferase</keyword>
<dbReference type="GO" id="GO:0008775">
    <property type="term" value="F:acetate CoA-transferase activity"/>
    <property type="evidence" value="ECO:0007669"/>
    <property type="project" value="InterPro"/>
</dbReference>
<dbReference type="Gene3D" id="3.40.1080.10">
    <property type="entry name" value="Glutaconate Coenzyme A-transferase"/>
    <property type="match status" value="1"/>
</dbReference>
<dbReference type="GO" id="GO:0006083">
    <property type="term" value="P:acetate metabolic process"/>
    <property type="evidence" value="ECO:0007669"/>
    <property type="project" value="InterPro"/>
</dbReference>
<dbReference type="STRING" id="760192.Halhy_3250"/>
<dbReference type="PANTHER" id="PTHR21432:SF20">
    <property type="entry name" value="ACETYL-COA HYDROLASE"/>
    <property type="match status" value="1"/>
</dbReference>
<dbReference type="InterPro" id="IPR026888">
    <property type="entry name" value="AcetylCoA_hyd_C"/>
</dbReference>
<dbReference type="eggNOG" id="COG0427">
    <property type="taxonomic scope" value="Bacteria"/>
</dbReference>
<dbReference type="InterPro" id="IPR037171">
    <property type="entry name" value="NagB/RpiA_transferase-like"/>
</dbReference>
<dbReference type="Pfam" id="PF02550">
    <property type="entry name" value="AcetylCoA_hydro"/>
    <property type="match status" value="1"/>
</dbReference>
<dbReference type="InterPro" id="IPR046433">
    <property type="entry name" value="ActCoA_hydro"/>
</dbReference>
<comment type="similarity">
    <text evidence="1">Belongs to the acetyl-CoA hydrolase/transferase family.</text>
</comment>
<evidence type="ECO:0000313" key="5">
    <source>
        <dbReference type="EMBL" id="AEE51110.1"/>
    </source>
</evidence>
<evidence type="ECO:0000256" key="2">
    <source>
        <dbReference type="ARBA" id="ARBA00022679"/>
    </source>
</evidence>
<gene>
    <name evidence="5" type="ordered locus">Halhy_3250</name>
</gene>
<keyword evidence="5" id="KW-0378">Hydrolase</keyword>
<feature type="domain" description="Acetyl-CoA hydrolase/transferase N-terminal" evidence="3">
    <location>
        <begin position="14"/>
        <end position="177"/>
    </location>
</feature>
<evidence type="ECO:0000259" key="3">
    <source>
        <dbReference type="Pfam" id="PF02550"/>
    </source>
</evidence>
<proteinExistence type="inferred from homology"/>
<dbReference type="Proteomes" id="UP000008461">
    <property type="component" value="Chromosome"/>
</dbReference>
<evidence type="ECO:0000259" key="4">
    <source>
        <dbReference type="Pfam" id="PF13336"/>
    </source>
</evidence>
<protein>
    <submittedName>
        <fullName evidence="5">Acetyl-CoA hydrolase/transferase</fullName>
    </submittedName>
</protein>
<feature type="domain" description="Acetyl-CoA hydrolase/transferase C-terminal" evidence="4">
    <location>
        <begin position="269"/>
        <end position="420"/>
    </location>
</feature>
<reference key="2">
    <citation type="submission" date="2011-04" db="EMBL/GenBank/DDBJ databases">
        <title>Complete sequence of chromosome of Haliscomenobacter hydrossis DSM 1100.</title>
        <authorList>
            <consortium name="US DOE Joint Genome Institute (JGI-PGF)"/>
            <person name="Lucas S."/>
            <person name="Han J."/>
            <person name="Lapidus A."/>
            <person name="Bruce D."/>
            <person name="Goodwin L."/>
            <person name="Pitluck S."/>
            <person name="Peters L."/>
            <person name="Kyrpides N."/>
            <person name="Mavromatis K."/>
            <person name="Ivanova N."/>
            <person name="Ovchinnikova G."/>
            <person name="Pagani I."/>
            <person name="Daligault H."/>
            <person name="Detter J.C."/>
            <person name="Han C."/>
            <person name="Land M."/>
            <person name="Hauser L."/>
            <person name="Markowitz V."/>
            <person name="Cheng J.-F."/>
            <person name="Hugenholtz P."/>
            <person name="Woyke T."/>
            <person name="Wu D."/>
            <person name="Verbarg S."/>
            <person name="Frueling A."/>
            <person name="Brambilla E."/>
            <person name="Klenk H.-P."/>
            <person name="Eisen J.A."/>
        </authorList>
    </citation>
    <scope>NUCLEOTIDE SEQUENCE</scope>
    <source>
        <strain>DSM 1100</strain>
    </source>
</reference>
<keyword evidence="6" id="KW-1185">Reference proteome</keyword>
<dbReference type="InterPro" id="IPR038460">
    <property type="entry name" value="AcetylCoA_hyd_C_sf"/>
</dbReference>